<keyword evidence="3" id="KW-0964">Secreted</keyword>
<gene>
    <name evidence="8" type="primary">LOC100902739</name>
</gene>
<proteinExistence type="inferred from homology"/>
<evidence type="ECO:0000256" key="2">
    <source>
        <dbReference type="ARBA" id="ARBA00005679"/>
    </source>
</evidence>
<comment type="subcellular location">
    <subcellularLocation>
        <location evidence="1">Secreted</location>
    </subcellularLocation>
</comment>
<dbReference type="Proteomes" id="UP000694867">
    <property type="component" value="Unplaced"/>
</dbReference>
<dbReference type="GO" id="GO:0005576">
    <property type="term" value="C:extracellular region"/>
    <property type="evidence" value="ECO:0007669"/>
    <property type="project" value="UniProtKB-SubCell"/>
</dbReference>
<comment type="similarity">
    <text evidence="2">Belongs to the GILT family.</text>
</comment>
<dbReference type="InterPro" id="IPR004911">
    <property type="entry name" value="Interferon-induced_GILT"/>
</dbReference>
<dbReference type="RefSeq" id="XP_003744751.1">
    <property type="nucleotide sequence ID" value="XM_003744703.2"/>
</dbReference>
<organism evidence="7 8">
    <name type="scientific">Galendromus occidentalis</name>
    <name type="common">western predatory mite</name>
    <dbReference type="NCBI Taxonomy" id="34638"/>
    <lineage>
        <taxon>Eukaryota</taxon>
        <taxon>Metazoa</taxon>
        <taxon>Ecdysozoa</taxon>
        <taxon>Arthropoda</taxon>
        <taxon>Chelicerata</taxon>
        <taxon>Arachnida</taxon>
        <taxon>Acari</taxon>
        <taxon>Parasitiformes</taxon>
        <taxon>Mesostigmata</taxon>
        <taxon>Gamasina</taxon>
        <taxon>Phytoseioidea</taxon>
        <taxon>Phytoseiidae</taxon>
        <taxon>Typhlodrominae</taxon>
        <taxon>Galendromus</taxon>
    </lineage>
</organism>
<evidence type="ECO:0000256" key="6">
    <source>
        <dbReference type="SAM" id="SignalP"/>
    </source>
</evidence>
<evidence type="ECO:0000256" key="3">
    <source>
        <dbReference type="ARBA" id="ARBA00022525"/>
    </source>
</evidence>
<keyword evidence="4 6" id="KW-0732">Signal</keyword>
<dbReference type="Pfam" id="PF03227">
    <property type="entry name" value="GILT"/>
    <property type="match status" value="1"/>
</dbReference>
<name>A0AAJ6QUR2_9ACAR</name>
<feature type="signal peptide" evidence="6">
    <location>
        <begin position="1"/>
        <end position="17"/>
    </location>
</feature>
<reference evidence="8" key="1">
    <citation type="submission" date="2025-08" db="UniProtKB">
        <authorList>
            <consortium name="RefSeq"/>
        </authorList>
    </citation>
    <scope>IDENTIFICATION</scope>
</reference>
<dbReference type="KEGG" id="goe:100902739"/>
<evidence type="ECO:0000313" key="8">
    <source>
        <dbReference type="RefSeq" id="XP_003744751.1"/>
    </source>
</evidence>
<evidence type="ECO:0000256" key="5">
    <source>
        <dbReference type="ARBA" id="ARBA00023180"/>
    </source>
</evidence>
<feature type="chain" id="PRO_5042526011" evidence="6">
    <location>
        <begin position="18"/>
        <end position="203"/>
    </location>
</feature>
<dbReference type="AlphaFoldDB" id="A0AAJ6QUR2"/>
<protein>
    <submittedName>
        <fullName evidence="8">Gamma-interferon-inducible lysosomal thiol reductase</fullName>
    </submittedName>
</protein>
<keyword evidence="7" id="KW-1185">Reference proteome</keyword>
<accession>A0AAJ6QUR2</accession>
<dbReference type="GO" id="GO:0016671">
    <property type="term" value="F:oxidoreductase activity, acting on a sulfur group of donors, disulfide as acceptor"/>
    <property type="evidence" value="ECO:0007669"/>
    <property type="project" value="InterPro"/>
</dbReference>
<sequence>MITRAALLLGVACLASAIPNVMLFYESLCPDCGVEMKTGVVGALRKFGDSVFFSLVPYGNARTSIGRNGSLEVQCQHGEDECTGNVWHACSHLYMTPLERVNYAICTMMRGEENVITLLKMCTTKEKVALLKACAESPMGSALIKLMADITDTAGAVWNNRTRRLDGVPTVFIDGFPVSSAEQAKYSLPDLICLKSKHKPAIC</sequence>
<dbReference type="GeneID" id="100902739"/>
<dbReference type="PANTHER" id="PTHR13234:SF8">
    <property type="entry name" value="GAMMA-INTERFERON-INDUCIBLE LYSOSOMAL THIOL REDUCTASE"/>
    <property type="match status" value="1"/>
</dbReference>
<keyword evidence="5" id="KW-0325">Glycoprotein</keyword>
<evidence type="ECO:0000256" key="1">
    <source>
        <dbReference type="ARBA" id="ARBA00004613"/>
    </source>
</evidence>
<dbReference type="PANTHER" id="PTHR13234">
    <property type="entry name" value="GAMMA-INTERFERON INDUCIBLE LYSOSOMAL THIOL REDUCTASE GILT"/>
    <property type="match status" value="1"/>
</dbReference>
<evidence type="ECO:0000256" key="4">
    <source>
        <dbReference type="ARBA" id="ARBA00022729"/>
    </source>
</evidence>
<evidence type="ECO:0000313" key="7">
    <source>
        <dbReference type="Proteomes" id="UP000694867"/>
    </source>
</evidence>